<protein>
    <submittedName>
        <fullName evidence="1">Uncharacterized protein</fullName>
    </submittedName>
</protein>
<evidence type="ECO:0000313" key="1">
    <source>
        <dbReference type="EMBL" id="AFK72475.1"/>
    </source>
</evidence>
<proteinExistence type="predicted"/>
<gene>
    <name evidence="1" type="ORF">YSA_10528</name>
</gene>
<sequence length="53" mass="6301">MNRELRSSYLLVCLRLYTDRIVISKGSLYDVSPYEIERAEFKKGKALKKFQLM</sequence>
<dbReference type="EMBL" id="CP003588">
    <property type="protein sequence ID" value="AFK72475.1"/>
    <property type="molecule type" value="Genomic_DNA"/>
</dbReference>
<reference evidence="1 2" key="1">
    <citation type="journal article" date="2012" name="J. Bacteriol.">
        <title>Complete Genome Sequence of the Naphthalene-Degrading Pseudomonas putida Strain ND6.</title>
        <authorList>
            <person name="Li S."/>
            <person name="Zhao H."/>
            <person name="Li Y."/>
            <person name="Niu S."/>
            <person name="Cai B."/>
        </authorList>
    </citation>
    <scope>NUCLEOTIDE SEQUENCE [LARGE SCALE GENOMIC DNA]</scope>
    <source>
        <strain evidence="1 2">ND6</strain>
    </source>
</reference>
<evidence type="ECO:0000313" key="2">
    <source>
        <dbReference type="Proteomes" id="UP000005268"/>
    </source>
</evidence>
<dbReference type="Proteomes" id="UP000005268">
    <property type="component" value="Chromosome"/>
</dbReference>
<dbReference type="HOGENOM" id="CLU_3065243_0_0_6"/>
<accession>I3V404</accession>
<dbReference type="KEGG" id="ppi:YSA_10528"/>
<organism evidence="1 2">
    <name type="scientific">Pseudomonas putida ND6</name>
    <dbReference type="NCBI Taxonomy" id="231023"/>
    <lineage>
        <taxon>Bacteria</taxon>
        <taxon>Pseudomonadati</taxon>
        <taxon>Pseudomonadota</taxon>
        <taxon>Gammaproteobacteria</taxon>
        <taxon>Pseudomonadales</taxon>
        <taxon>Pseudomonadaceae</taxon>
        <taxon>Pseudomonas</taxon>
    </lineage>
</organism>
<dbReference type="AlphaFoldDB" id="I3V404"/>
<name>I3V404_PSEPU</name>